<dbReference type="PRINTS" id="PR00300">
    <property type="entry name" value="CLPPROTEASEA"/>
</dbReference>
<dbReference type="CDD" id="cd19499">
    <property type="entry name" value="RecA-like_ClpB_Hsp104-like"/>
    <property type="match status" value="1"/>
</dbReference>
<dbReference type="Pfam" id="PF10431">
    <property type="entry name" value="ClpB_D2-small"/>
    <property type="match status" value="1"/>
</dbReference>
<dbReference type="Gene3D" id="3.40.50.300">
    <property type="entry name" value="P-loop containing nucleotide triphosphate hydrolases"/>
    <property type="match status" value="2"/>
</dbReference>
<dbReference type="Proteomes" id="UP000540519">
    <property type="component" value="Unassembled WGS sequence"/>
</dbReference>
<dbReference type="SMART" id="SM01086">
    <property type="entry name" value="ClpB_D2-small"/>
    <property type="match status" value="1"/>
</dbReference>
<dbReference type="InterPro" id="IPR001270">
    <property type="entry name" value="ClpA/B"/>
</dbReference>
<dbReference type="InterPro" id="IPR050130">
    <property type="entry name" value="ClpA_ClpB"/>
</dbReference>
<evidence type="ECO:0000313" key="8">
    <source>
        <dbReference type="EMBL" id="MUH34684.1"/>
    </source>
</evidence>
<keyword evidence="1" id="KW-0677">Repeat</keyword>
<dbReference type="Gene3D" id="1.10.1780.10">
    <property type="entry name" value="Clp, N-terminal domain"/>
    <property type="match status" value="1"/>
</dbReference>
<dbReference type="Pfam" id="PF02861">
    <property type="entry name" value="Clp_N"/>
    <property type="match status" value="1"/>
</dbReference>
<comment type="caution">
    <text evidence="8">The sequence shown here is derived from an EMBL/GenBank/DDBJ whole genome shotgun (WGS) entry which is preliminary data.</text>
</comment>
<dbReference type="InterPro" id="IPR027417">
    <property type="entry name" value="P-loop_NTPase"/>
</dbReference>
<dbReference type="RefSeq" id="WP_155598692.1">
    <property type="nucleotide sequence ID" value="NZ_RCNR01000003.1"/>
</dbReference>
<keyword evidence="5" id="KW-0175">Coiled coil</keyword>
<keyword evidence="2" id="KW-0547">Nucleotide-binding</keyword>
<feature type="domain" description="AAA+ ATPase" evidence="6">
    <location>
        <begin position="208"/>
        <end position="346"/>
    </location>
</feature>
<dbReference type="Pfam" id="PF00004">
    <property type="entry name" value="AAA"/>
    <property type="match status" value="1"/>
</dbReference>
<name>A0A7X3CZW9_9FLAO</name>
<proteinExistence type="predicted"/>
<dbReference type="AlphaFoldDB" id="A0A7X3CZW9"/>
<dbReference type="PANTHER" id="PTHR11638:SF18">
    <property type="entry name" value="HEAT SHOCK PROTEIN 104"/>
    <property type="match status" value="1"/>
</dbReference>
<dbReference type="GO" id="GO:0005524">
    <property type="term" value="F:ATP binding"/>
    <property type="evidence" value="ECO:0007669"/>
    <property type="project" value="UniProtKB-KW"/>
</dbReference>
<accession>A0A7X3CZW9</accession>
<dbReference type="GO" id="GO:0016887">
    <property type="term" value="F:ATP hydrolysis activity"/>
    <property type="evidence" value="ECO:0007669"/>
    <property type="project" value="InterPro"/>
</dbReference>
<dbReference type="Pfam" id="PF17871">
    <property type="entry name" value="AAA_lid_9"/>
    <property type="match status" value="1"/>
</dbReference>
<dbReference type="GO" id="GO:0006508">
    <property type="term" value="P:proteolysis"/>
    <property type="evidence" value="ECO:0007669"/>
    <property type="project" value="UniProtKB-KW"/>
</dbReference>
<sequence length="840" mass="93815">MVNYILSDTIKQAVHIAQAIAKEYAHGVYSSAHLLKALLHKDIGLLSFIDSMGHDGYYVEEWAEVRLESLPKTTKIPENPSGDVSVEAVFYEADNIKLKRGIDVINAHCILIALTTPGVGFSYDQLKTFPLTANEIIEHLSNGTIESLSVGKVDSTMRTNAKKNGVIGATLLKYCIDKTSQVRSEAVENITGRDSEIKMIMEILGRRSKPNVLILGDPGVGKTVLMNGFAYATISENIPFHFKGATVVELDFIKLVSGAGYKGEIEDRFQKIFNELKQLEKPILLIDELKNLTDKNAGNQGLVNILKSELSKGDFTLIATATHDAFRKHIEVDEGLSRQFEVVRIDEPNELAAHRMIRNSVTHYSDHHNLAIDSETISEAIRLAKRYNKERSLPDSAIDLIDRTMSAAKFMVETSLPEINALIGLLEKLQNEKEESHKMLAEQNWMYTQMQNKLSYLLFNELVEEDHFKSITNPEEGFVVLHRILDNLKTIAEKDKNSITKSDIASTIANKTGIPTGKLQADEKERLLQMELVLGKRVIGQDHAVATITEAVLESRSGLSKPGLPIGSFFFSGPTGTGKTELAKALAEFLFQDESSIIRFDMSEFKEEHSAALLYGAPPGYVGYEEGGLLVNKIRQKPYSIVLFDEIEKAHPSVFDIFLQILDEGKLHDRLGKEGDFSNAVILFTSNIGSQHIVESFGRGEIPKSSDLLEMMGNHFRPEFLGRLTEIIPFSPITEENIGKIFRIQLKDLFKALQKQQISLEINGATMAMLAKKGFTPKYGARPLRGVIRSHLRSPLSRMIVSGKIEKGTTIKLSHDKQDKLHWDINGMEEKKQEKSEVII</sequence>
<dbReference type="InterPro" id="IPR019489">
    <property type="entry name" value="Clp_ATPase_C"/>
</dbReference>
<evidence type="ECO:0000259" key="6">
    <source>
        <dbReference type="SMART" id="SM00382"/>
    </source>
</evidence>
<dbReference type="Gene3D" id="1.10.8.60">
    <property type="match status" value="2"/>
</dbReference>
<keyword evidence="3 8" id="KW-0067">ATP-binding</keyword>
<reference evidence="8 9" key="1">
    <citation type="journal article" date="2019" name="Mar. Drugs">
        <title>Comparative Genomics and CAZyme Genome Repertoires of Marine Zobellia amurskyensis KMM 3526(T) and Zobellia laminariae KMM 3676(T).</title>
        <authorList>
            <person name="Chernysheva N."/>
            <person name="Bystritskaya E."/>
            <person name="Stenkova A."/>
            <person name="Golovkin I."/>
            <person name="Nedashkovskaya O."/>
            <person name="Isaeva M."/>
        </authorList>
    </citation>
    <scope>NUCLEOTIDE SEQUENCE [LARGE SCALE GENOMIC DNA]</scope>
    <source>
        <strain evidence="8 9">KMM 3526</strain>
    </source>
</reference>
<dbReference type="Pfam" id="PF07724">
    <property type="entry name" value="AAA_2"/>
    <property type="match status" value="1"/>
</dbReference>
<dbReference type="InterPro" id="IPR003593">
    <property type="entry name" value="AAA+_ATPase"/>
</dbReference>
<evidence type="ECO:0000259" key="7">
    <source>
        <dbReference type="SMART" id="SM01086"/>
    </source>
</evidence>
<evidence type="ECO:0000256" key="1">
    <source>
        <dbReference type="ARBA" id="ARBA00022737"/>
    </source>
</evidence>
<dbReference type="PANTHER" id="PTHR11638">
    <property type="entry name" value="ATP-DEPENDENT CLP PROTEASE"/>
    <property type="match status" value="1"/>
</dbReference>
<dbReference type="OrthoDB" id="9803641at2"/>
<dbReference type="InterPro" id="IPR041546">
    <property type="entry name" value="ClpA/ClpB_AAA_lid"/>
</dbReference>
<feature type="domain" description="AAA+ ATPase" evidence="6">
    <location>
        <begin position="565"/>
        <end position="734"/>
    </location>
</feature>
<dbReference type="EMBL" id="RCNR01000003">
    <property type="protein sequence ID" value="MUH34684.1"/>
    <property type="molecule type" value="Genomic_DNA"/>
</dbReference>
<dbReference type="GO" id="GO:0005737">
    <property type="term" value="C:cytoplasm"/>
    <property type="evidence" value="ECO:0007669"/>
    <property type="project" value="TreeGrafter"/>
</dbReference>
<evidence type="ECO:0000313" key="9">
    <source>
        <dbReference type="Proteomes" id="UP000540519"/>
    </source>
</evidence>
<dbReference type="SUPFAM" id="SSF52540">
    <property type="entry name" value="P-loop containing nucleoside triphosphate hydrolases"/>
    <property type="match status" value="2"/>
</dbReference>
<dbReference type="GO" id="GO:0034605">
    <property type="term" value="P:cellular response to heat"/>
    <property type="evidence" value="ECO:0007669"/>
    <property type="project" value="TreeGrafter"/>
</dbReference>
<feature type="domain" description="Clp ATPase C-terminal" evidence="7">
    <location>
        <begin position="733"/>
        <end position="823"/>
    </location>
</feature>
<evidence type="ECO:0000256" key="5">
    <source>
        <dbReference type="SAM" id="Coils"/>
    </source>
</evidence>
<evidence type="ECO:0000256" key="4">
    <source>
        <dbReference type="ARBA" id="ARBA00023186"/>
    </source>
</evidence>
<dbReference type="SMART" id="SM00382">
    <property type="entry name" value="AAA"/>
    <property type="match status" value="2"/>
</dbReference>
<organism evidence="8 9">
    <name type="scientific">Zobellia amurskyensis</name>
    <dbReference type="NCBI Taxonomy" id="248905"/>
    <lineage>
        <taxon>Bacteria</taxon>
        <taxon>Pseudomonadati</taxon>
        <taxon>Bacteroidota</taxon>
        <taxon>Flavobacteriia</taxon>
        <taxon>Flavobacteriales</taxon>
        <taxon>Flavobacteriaceae</taxon>
        <taxon>Zobellia</taxon>
    </lineage>
</organism>
<dbReference type="SUPFAM" id="SSF81923">
    <property type="entry name" value="Double Clp-N motif"/>
    <property type="match status" value="1"/>
</dbReference>
<keyword evidence="4" id="KW-0143">Chaperone</keyword>
<evidence type="ECO:0000256" key="3">
    <source>
        <dbReference type="ARBA" id="ARBA00022840"/>
    </source>
</evidence>
<dbReference type="InterPro" id="IPR004176">
    <property type="entry name" value="Clp_R_N"/>
</dbReference>
<feature type="coiled-coil region" evidence="5">
    <location>
        <begin position="419"/>
        <end position="446"/>
    </location>
</feature>
<protein>
    <submittedName>
        <fullName evidence="8">ATP-dependent Clp protease ATP-binding subunit</fullName>
    </submittedName>
</protein>
<gene>
    <name evidence="8" type="ORF">D9O36_02415</name>
</gene>
<dbReference type="InterPro" id="IPR036628">
    <property type="entry name" value="Clp_N_dom_sf"/>
</dbReference>
<keyword evidence="9" id="KW-1185">Reference proteome</keyword>
<evidence type="ECO:0000256" key="2">
    <source>
        <dbReference type="ARBA" id="ARBA00022741"/>
    </source>
</evidence>
<dbReference type="CDD" id="cd00009">
    <property type="entry name" value="AAA"/>
    <property type="match status" value="1"/>
</dbReference>
<dbReference type="InterPro" id="IPR003959">
    <property type="entry name" value="ATPase_AAA_core"/>
</dbReference>
<keyword evidence="8" id="KW-0645">Protease</keyword>
<dbReference type="GO" id="GO:0008233">
    <property type="term" value="F:peptidase activity"/>
    <property type="evidence" value="ECO:0007669"/>
    <property type="project" value="UniProtKB-KW"/>
</dbReference>
<keyword evidence="8" id="KW-0378">Hydrolase</keyword>
<dbReference type="FunFam" id="3.40.50.300:FF:000025">
    <property type="entry name" value="ATP-dependent Clp protease subunit"/>
    <property type="match status" value="1"/>
</dbReference>